<sequence>MYKCLMLANLLDHLYRRPEWCEATPHWPRDVGWLISGVLYFFTAPVATCVRSLSTEHEVHAICIASIAEVSEILVSKSGLV</sequence>
<accession>A0A4Q9MKY2</accession>
<protein>
    <submittedName>
        <fullName evidence="1">Uncharacterized protein</fullName>
    </submittedName>
</protein>
<name>A0A4Q9MKY2_9APHY</name>
<dbReference type="EMBL" id="ML143423">
    <property type="protein sequence ID" value="TBU28270.1"/>
    <property type="molecule type" value="Genomic_DNA"/>
</dbReference>
<reference evidence="1" key="1">
    <citation type="submission" date="2019-01" db="EMBL/GenBank/DDBJ databases">
        <title>Draft genome sequences of three monokaryotic isolates of the white-rot basidiomycete fungus Dichomitus squalens.</title>
        <authorList>
            <consortium name="DOE Joint Genome Institute"/>
            <person name="Lopez S.C."/>
            <person name="Andreopoulos B."/>
            <person name="Pangilinan J."/>
            <person name="Lipzen A."/>
            <person name="Riley R."/>
            <person name="Ahrendt S."/>
            <person name="Ng V."/>
            <person name="Barry K."/>
            <person name="Daum C."/>
            <person name="Grigoriev I.V."/>
            <person name="Hilden K.S."/>
            <person name="Makela M.R."/>
            <person name="de Vries R.P."/>
        </authorList>
    </citation>
    <scope>NUCLEOTIDE SEQUENCE [LARGE SCALE GENOMIC DNA]</scope>
    <source>
        <strain evidence="1">OM18370.1</strain>
    </source>
</reference>
<gene>
    <name evidence="1" type="ORF">BD311DRAFT_331653</name>
</gene>
<evidence type="ECO:0000313" key="1">
    <source>
        <dbReference type="EMBL" id="TBU28270.1"/>
    </source>
</evidence>
<dbReference type="Proteomes" id="UP000292957">
    <property type="component" value="Unassembled WGS sequence"/>
</dbReference>
<organism evidence="1">
    <name type="scientific">Dichomitus squalens</name>
    <dbReference type="NCBI Taxonomy" id="114155"/>
    <lineage>
        <taxon>Eukaryota</taxon>
        <taxon>Fungi</taxon>
        <taxon>Dikarya</taxon>
        <taxon>Basidiomycota</taxon>
        <taxon>Agaricomycotina</taxon>
        <taxon>Agaricomycetes</taxon>
        <taxon>Polyporales</taxon>
        <taxon>Polyporaceae</taxon>
        <taxon>Dichomitus</taxon>
    </lineage>
</organism>
<dbReference type="AlphaFoldDB" id="A0A4Q9MKY2"/>
<proteinExistence type="predicted"/>